<sequence>MNPKELLLRNIESFLENELKQLGFKYSRNVPRFTRRIGDLELNISFSQSKWNTEDYCEFWTMWSVTSNTYSKWYLEQWGNKPANKTIVGDAEWNIPGWTRNASNHFILTNSPNDMNQMIELKTNIENIGIPFYEKIKDWNTAAEYASKSIIVLYNKVCDFYLLADEPEKAKEILEQGIKEIEQRGNDQLMQLPEIEKRSQKYFKSVK</sequence>
<accession>A0ABS2DCZ1</accession>
<reference evidence="1 2" key="1">
    <citation type="submission" date="2021-02" db="EMBL/GenBank/DDBJ databases">
        <title>Bacillus sp. RD4P76, an endophyte from a halophyte.</title>
        <authorList>
            <person name="Sun J.-Q."/>
        </authorList>
    </citation>
    <scope>NUCLEOTIDE SEQUENCE [LARGE SCALE GENOMIC DNA]</scope>
    <source>
        <strain evidence="1 2">RD4P76</strain>
    </source>
</reference>
<evidence type="ECO:0000313" key="1">
    <source>
        <dbReference type="EMBL" id="MBM6616327.1"/>
    </source>
</evidence>
<evidence type="ECO:0000313" key="2">
    <source>
        <dbReference type="Proteomes" id="UP001518925"/>
    </source>
</evidence>
<keyword evidence="2" id="KW-1185">Reference proteome</keyword>
<comment type="caution">
    <text evidence="1">The sequence shown here is derived from an EMBL/GenBank/DDBJ whole genome shotgun (WGS) entry which is preliminary data.</text>
</comment>
<dbReference type="RefSeq" id="WP_204201722.1">
    <property type="nucleotide sequence ID" value="NZ_JAFELM010000010.1"/>
</dbReference>
<evidence type="ECO:0008006" key="3">
    <source>
        <dbReference type="Google" id="ProtNLM"/>
    </source>
</evidence>
<name>A0ABS2DCZ1_9BACI</name>
<proteinExistence type="predicted"/>
<dbReference type="EMBL" id="JAFELM010000010">
    <property type="protein sequence ID" value="MBM6616327.1"/>
    <property type="molecule type" value="Genomic_DNA"/>
</dbReference>
<organism evidence="1 2">
    <name type="scientific">Bacillus suaedaesalsae</name>
    <dbReference type="NCBI Taxonomy" id="2810349"/>
    <lineage>
        <taxon>Bacteria</taxon>
        <taxon>Bacillati</taxon>
        <taxon>Bacillota</taxon>
        <taxon>Bacilli</taxon>
        <taxon>Bacillales</taxon>
        <taxon>Bacillaceae</taxon>
        <taxon>Bacillus</taxon>
    </lineage>
</organism>
<protein>
    <recommendedName>
        <fullName evidence="3">DUF4304 domain-containing protein</fullName>
    </recommendedName>
</protein>
<gene>
    <name evidence="1" type="ORF">JR050_01345</name>
</gene>
<dbReference type="Proteomes" id="UP001518925">
    <property type="component" value="Unassembled WGS sequence"/>
</dbReference>